<proteinExistence type="predicted"/>
<feature type="compositionally biased region" description="Polar residues" evidence="1">
    <location>
        <begin position="78"/>
        <end position="96"/>
    </location>
</feature>
<reference evidence="3" key="1">
    <citation type="submission" date="2024-06" db="EMBL/GenBank/DDBJ databases">
        <title>Draft Genome Sequences of Epichloe bromicola Strains Isolated from Elymus ciliaris.</title>
        <authorList>
            <consortium name="Epichloe bromicola genome sequencing consortium"/>
            <person name="Miura A."/>
            <person name="Imano S."/>
            <person name="Ashida A."/>
            <person name="Sato I."/>
            <person name="Chiba S."/>
            <person name="Tanaka A."/>
            <person name="Camagna M."/>
            <person name="Takemoto D."/>
        </authorList>
    </citation>
    <scope>NUCLEOTIDE SEQUENCE [LARGE SCALE GENOMIC DNA]</scope>
    <source>
        <strain evidence="3">DP</strain>
    </source>
</reference>
<dbReference type="EMBL" id="BAAFGZ010000181">
    <property type="protein sequence ID" value="GAB0136273.1"/>
    <property type="molecule type" value="Genomic_DNA"/>
</dbReference>
<dbReference type="Proteomes" id="UP001562357">
    <property type="component" value="Unassembled WGS sequence"/>
</dbReference>
<evidence type="ECO:0000313" key="3">
    <source>
        <dbReference type="Proteomes" id="UP001562357"/>
    </source>
</evidence>
<protein>
    <submittedName>
        <fullName evidence="2">Uncharacterized protein</fullName>
    </submittedName>
</protein>
<evidence type="ECO:0000313" key="2">
    <source>
        <dbReference type="EMBL" id="GAB0136273.1"/>
    </source>
</evidence>
<feature type="region of interest" description="Disordered" evidence="1">
    <location>
        <begin position="129"/>
        <end position="156"/>
    </location>
</feature>
<accession>A0ABQ0CS41</accession>
<feature type="compositionally biased region" description="Polar residues" evidence="1">
    <location>
        <begin position="129"/>
        <end position="139"/>
    </location>
</feature>
<feature type="compositionally biased region" description="Basic and acidic residues" evidence="1">
    <location>
        <begin position="197"/>
        <end position="206"/>
    </location>
</feature>
<feature type="region of interest" description="Disordered" evidence="1">
    <location>
        <begin position="174"/>
        <end position="218"/>
    </location>
</feature>
<organism evidence="2 3">
    <name type="scientific">Epichloe bromicola</name>
    <dbReference type="NCBI Taxonomy" id="79588"/>
    <lineage>
        <taxon>Eukaryota</taxon>
        <taxon>Fungi</taxon>
        <taxon>Dikarya</taxon>
        <taxon>Ascomycota</taxon>
        <taxon>Pezizomycotina</taxon>
        <taxon>Sordariomycetes</taxon>
        <taxon>Hypocreomycetidae</taxon>
        <taxon>Hypocreales</taxon>
        <taxon>Clavicipitaceae</taxon>
        <taxon>Epichloe</taxon>
    </lineage>
</organism>
<feature type="compositionally biased region" description="Pro residues" evidence="1">
    <location>
        <begin position="31"/>
        <end position="51"/>
    </location>
</feature>
<feature type="region of interest" description="Disordered" evidence="1">
    <location>
        <begin position="24"/>
        <end position="97"/>
    </location>
</feature>
<sequence length="218" mass="23224">MSAHVNGSAKPRFELPMLDLNFGSITDGTNIPPPPVSPKVPTPPQTPPPTRKPVAIVHNATANGNGNGSEHGLVTGVGNESQTDKFTSPNGNSIESNRIADEAPLSPAVSARQGSLRRLFSKNMLNASFTDGNLTSLENGSRPPSRGTSSVMGGRKSRRNSWFKLFRGGESKRSSVLLDDSTLPRKQAGPPPPMIPELKHLEKDEGSLGNDLFKNIRG</sequence>
<gene>
    <name evidence="2" type="primary">g4580</name>
    <name evidence="2" type="ORF">EsDP_00004580</name>
</gene>
<evidence type="ECO:0000256" key="1">
    <source>
        <dbReference type="SAM" id="MobiDB-lite"/>
    </source>
</evidence>
<name>A0ABQ0CS41_9HYPO</name>
<comment type="caution">
    <text evidence="2">The sequence shown here is derived from an EMBL/GenBank/DDBJ whole genome shotgun (WGS) entry which is preliminary data.</text>
</comment>
<keyword evidence="3" id="KW-1185">Reference proteome</keyword>